<keyword evidence="1" id="KW-0863">Zinc-finger</keyword>
<evidence type="ECO:0000313" key="4">
    <source>
        <dbReference type="EMBL" id="KHJ34618.1"/>
    </source>
</evidence>
<organism evidence="4 5">
    <name type="scientific">Uncinula necator</name>
    <name type="common">Grape powdery mildew</name>
    <dbReference type="NCBI Taxonomy" id="52586"/>
    <lineage>
        <taxon>Eukaryota</taxon>
        <taxon>Fungi</taxon>
        <taxon>Dikarya</taxon>
        <taxon>Ascomycota</taxon>
        <taxon>Pezizomycotina</taxon>
        <taxon>Leotiomycetes</taxon>
        <taxon>Erysiphales</taxon>
        <taxon>Erysiphaceae</taxon>
        <taxon>Erysiphe</taxon>
    </lineage>
</organism>
<feature type="compositionally biased region" description="Polar residues" evidence="2">
    <location>
        <begin position="338"/>
        <end position="348"/>
    </location>
</feature>
<keyword evidence="1" id="KW-0479">Metal-binding</keyword>
<proteinExistence type="predicted"/>
<dbReference type="PROSITE" id="PS00028">
    <property type="entry name" value="ZINC_FINGER_C2H2_1"/>
    <property type="match status" value="1"/>
</dbReference>
<comment type="caution">
    <text evidence="4">The sequence shown here is derived from an EMBL/GenBank/DDBJ whole genome shotgun (WGS) entry which is preliminary data.</text>
</comment>
<gene>
    <name evidence="4" type="ORF">EV44_g4759</name>
</gene>
<accession>A0A0B1P8N5</accession>
<dbReference type="OMA" id="NEKCANS"/>
<keyword evidence="5" id="KW-1185">Reference proteome</keyword>
<dbReference type="InterPro" id="IPR057026">
    <property type="entry name" value="Znf-C2H2_ascomycetes"/>
</dbReference>
<dbReference type="EMBL" id="JNVN01000786">
    <property type="protein sequence ID" value="KHJ34618.1"/>
    <property type="molecule type" value="Genomic_DNA"/>
</dbReference>
<keyword evidence="1" id="KW-0862">Zinc</keyword>
<feature type="compositionally biased region" description="Low complexity" evidence="2">
    <location>
        <begin position="364"/>
        <end position="377"/>
    </location>
</feature>
<dbReference type="AlphaFoldDB" id="A0A0B1P8N5"/>
<evidence type="ECO:0000256" key="2">
    <source>
        <dbReference type="SAM" id="MobiDB-lite"/>
    </source>
</evidence>
<protein>
    <submittedName>
        <fullName evidence="4">Putative c2h2 finger domain-containing protein</fullName>
    </submittedName>
</protein>
<sequence>MLGTKRKYAPLPSASSIEQLPIKKTRDDFTLNFESHQAKVSRWNSKTPQSFSSPTYARRELPVFNFPDNKNYNLTMNHGSSLFLEEGDMINSILDTGVSSYRFPNEKCANSFSMISTRFKVHDKFQAICRPYDKEMLSKLDFKRESNHKPSPSSLNRSILPSTTLDTSSTFSLSYGKQVPSESLSLPVTSTRKIPPIDSFLHWAEAIPFPSTCNHTISQADSKFPTEINNNIDRSFLPRFPSHLANIIQDKIDRCDPSLGNRNPLSQRIFMESEEENRKERNIIRRSLNEKAYQSDLYPPLLAVGKKRRASSPLDDENTQFYAVKSPNKFSRKYESVTPRNPSDSRYGSISSINSDIRSDSHSSTESTTSSRTSVSSFGRLSPGGISPKSIDVINSSHTTSNQRHRRSSFKVNLQQKSSNDNKMVAKTTHQRLESVCSSQQNQRLSNSVGIFICECCPKKPKKFDNKEDLDAHEQEKQYECAFCRNRFKNKNEAERHQNSLHLRRHSWSCTALSGYAAAFYNSSLRPGEADTCGFCGEDFPRSRMDSGIFVITKQDWDYRINHLTEIHKFGECNHDKKFFRADHFRQHLKHSHAGTSGKWTNMLENACMKDEPVRNPIGSPENINPGGSQISSCDLVNVIEL</sequence>
<feature type="compositionally biased region" description="Polar residues" evidence="2">
    <location>
        <begin position="393"/>
        <end position="402"/>
    </location>
</feature>
<dbReference type="GO" id="GO:0008270">
    <property type="term" value="F:zinc ion binding"/>
    <property type="evidence" value="ECO:0007669"/>
    <property type="project" value="UniProtKB-KW"/>
</dbReference>
<dbReference type="STRING" id="52586.A0A0B1P8N5"/>
<evidence type="ECO:0000256" key="1">
    <source>
        <dbReference type="PROSITE-ProRule" id="PRU00042"/>
    </source>
</evidence>
<dbReference type="Pfam" id="PF24537">
    <property type="entry name" value="zf-C2H2_fungi"/>
    <property type="match status" value="1"/>
</dbReference>
<dbReference type="HOGENOM" id="CLU_015534_1_0_1"/>
<feature type="compositionally biased region" description="Polar residues" evidence="2">
    <location>
        <begin position="410"/>
        <end position="419"/>
    </location>
</feature>
<name>A0A0B1P8N5_UNCNE</name>
<dbReference type="InterPro" id="IPR013087">
    <property type="entry name" value="Znf_C2H2_type"/>
</dbReference>
<reference evidence="4 5" key="1">
    <citation type="journal article" date="2014" name="BMC Genomics">
        <title>Adaptive genomic structural variation in the grape powdery mildew pathogen, Erysiphe necator.</title>
        <authorList>
            <person name="Jones L."/>
            <person name="Riaz S."/>
            <person name="Morales-Cruz A."/>
            <person name="Amrine K.C."/>
            <person name="McGuire B."/>
            <person name="Gubler W.D."/>
            <person name="Walker M.A."/>
            <person name="Cantu D."/>
        </authorList>
    </citation>
    <scope>NUCLEOTIDE SEQUENCE [LARGE SCALE GENOMIC DNA]</scope>
    <source>
        <strain evidence="5">c</strain>
    </source>
</reference>
<evidence type="ECO:0000313" key="5">
    <source>
        <dbReference type="Proteomes" id="UP000030854"/>
    </source>
</evidence>
<feature type="region of interest" description="Disordered" evidence="2">
    <location>
        <begin position="331"/>
        <end position="419"/>
    </location>
</feature>
<dbReference type="PROSITE" id="PS50157">
    <property type="entry name" value="ZINC_FINGER_C2H2_2"/>
    <property type="match status" value="1"/>
</dbReference>
<evidence type="ECO:0000259" key="3">
    <source>
        <dbReference type="PROSITE" id="PS50157"/>
    </source>
</evidence>
<dbReference type="Proteomes" id="UP000030854">
    <property type="component" value="Unassembled WGS sequence"/>
</dbReference>
<feature type="domain" description="C2H2-type" evidence="3">
    <location>
        <begin position="479"/>
        <end position="507"/>
    </location>
</feature>